<dbReference type="Pfam" id="PF04055">
    <property type="entry name" value="Radical_SAM"/>
    <property type="match status" value="1"/>
</dbReference>
<dbReference type="SMART" id="SM00729">
    <property type="entry name" value="Elp3"/>
    <property type="match status" value="1"/>
</dbReference>
<evidence type="ECO:0000259" key="6">
    <source>
        <dbReference type="PROSITE" id="PS51918"/>
    </source>
</evidence>
<evidence type="ECO:0000256" key="5">
    <source>
        <dbReference type="ARBA" id="ARBA00023014"/>
    </source>
</evidence>
<dbReference type="InterPro" id="IPR006638">
    <property type="entry name" value="Elp3/MiaA/NifB-like_rSAM"/>
</dbReference>
<dbReference type="InterPro" id="IPR034466">
    <property type="entry name" value="Methyltransferase_Class_B"/>
</dbReference>
<dbReference type="InterPro" id="IPR058240">
    <property type="entry name" value="rSAM_sf"/>
</dbReference>
<feature type="domain" description="Radical SAM core" evidence="6">
    <location>
        <begin position="189"/>
        <end position="426"/>
    </location>
</feature>
<evidence type="ECO:0000256" key="4">
    <source>
        <dbReference type="ARBA" id="ARBA00023004"/>
    </source>
</evidence>
<comment type="cofactor">
    <cofactor evidence="1">
        <name>[4Fe-4S] cluster</name>
        <dbReference type="ChEBI" id="CHEBI:49883"/>
    </cofactor>
</comment>
<dbReference type="Gene3D" id="3.80.30.20">
    <property type="entry name" value="tm_1862 like domain"/>
    <property type="match status" value="1"/>
</dbReference>
<dbReference type="Proteomes" id="UP000288096">
    <property type="component" value="Unassembled WGS sequence"/>
</dbReference>
<evidence type="ECO:0000313" key="7">
    <source>
        <dbReference type="EMBL" id="GBC62388.1"/>
    </source>
</evidence>
<dbReference type="CDD" id="cd01335">
    <property type="entry name" value="Radical_SAM"/>
    <property type="match status" value="1"/>
</dbReference>
<dbReference type="SFLD" id="SFLDG01082">
    <property type="entry name" value="B12-binding_domain_containing"/>
    <property type="match status" value="1"/>
</dbReference>
<evidence type="ECO:0000256" key="1">
    <source>
        <dbReference type="ARBA" id="ARBA00001966"/>
    </source>
</evidence>
<dbReference type="EMBL" id="BEXT01000001">
    <property type="protein sequence ID" value="GBC62388.1"/>
    <property type="molecule type" value="Genomic_DNA"/>
</dbReference>
<keyword evidence="2" id="KW-0949">S-adenosyl-L-methionine</keyword>
<dbReference type="AlphaFoldDB" id="A0A401FZK2"/>
<sequence length="444" mass="49485">MRILLVQVPTSHLGAGERVYPLGLSRLSGLIPPYMKKQALDMNLLPDPWPVLRDKLTEFQPDTVMLSFRNLDPLAGHQTSYLSSLKTAAQMARLLAPDAGIWAGGPAFSLFGERLMREIPEIDLGLISEGEIVFPKMISGEIPPESLPGVVWRKDGQIVANPLGEKTDLNALPPMDIRTFSPDDYMNGNMYVAAVGIEGKRGCDLQCGYCIYPCLGGRRMRLRSPEKIVDEMEFIHEKFGAKLFHFTDSVLNRPADHFEDVCRALIRRKLEVSWTGFFREDTLTQSQCDLALNAGLIAIYFSGDALSDHGLKVLNKHLTKADLFRASRITAESGVLTMCHFLMNLPGELPAHEAEVRETMERILEIHAPAGNLGAVILNTVRLYPGAPLTRRLLRRETLDPSTDLLYPVYYNPPATSHLLHELQARCHSAGIFSHLKLDGNMSF</sequence>
<keyword evidence="5" id="KW-0411">Iron-sulfur</keyword>
<dbReference type="InterPro" id="IPR007197">
    <property type="entry name" value="rSAM"/>
</dbReference>
<dbReference type="InterPro" id="IPR051198">
    <property type="entry name" value="BchE-like"/>
</dbReference>
<gene>
    <name evidence="7" type="ORF">DENIS_3360</name>
</gene>
<dbReference type="SFLD" id="SFLDS00029">
    <property type="entry name" value="Radical_SAM"/>
    <property type="match status" value="1"/>
</dbReference>
<evidence type="ECO:0000313" key="8">
    <source>
        <dbReference type="Proteomes" id="UP000288096"/>
    </source>
</evidence>
<accession>A0A401FZK2</accession>
<dbReference type="PANTHER" id="PTHR43409">
    <property type="entry name" value="ANAEROBIC MAGNESIUM-PROTOPORPHYRIN IX MONOMETHYL ESTER CYCLASE-RELATED"/>
    <property type="match status" value="1"/>
</dbReference>
<name>A0A401FZK2_9BACT</name>
<organism evidence="7 8">
    <name type="scientific">Desulfonema ishimotonii</name>
    <dbReference type="NCBI Taxonomy" id="45657"/>
    <lineage>
        <taxon>Bacteria</taxon>
        <taxon>Pseudomonadati</taxon>
        <taxon>Thermodesulfobacteriota</taxon>
        <taxon>Desulfobacteria</taxon>
        <taxon>Desulfobacterales</taxon>
        <taxon>Desulfococcaceae</taxon>
        <taxon>Desulfonema</taxon>
    </lineage>
</organism>
<dbReference type="GO" id="GO:0046872">
    <property type="term" value="F:metal ion binding"/>
    <property type="evidence" value="ECO:0007669"/>
    <property type="project" value="UniProtKB-KW"/>
</dbReference>
<dbReference type="GO" id="GO:0003824">
    <property type="term" value="F:catalytic activity"/>
    <property type="evidence" value="ECO:0007669"/>
    <property type="project" value="InterPro"/>
</dbReference>
<keyword evidence="4" id="KW-0408">Iron</keyword>
<dbReference type="SUPFAM" id="SSF102114">
    <property type="entry name" value="Radical SAM enzymes"/>
    <property type="match status" value="1"/>
</dbReference>
<dbReference type="PANTHER" id="PTHR43409:SF16">
    <property type="entry name" value="SLR0320 PROTEIN"/>
    <property type="match status" value="1"/>
</dbReference>
<reference evidence="8" key="1">
    <citation type="submission" date="2017-11" db="EMBL/GenBank/DDBJ databases">
        <authorList>
            <person name="Watanabe M."/>
            <person name="Kojima H."/>
        </authorList>
    </citation>
    <scope>NUCLEOTIDE SEQUENCE [LARGE SCALE GENOMIC DNA]</scope>
    <source>
        <strain evidence="8">Tokyo 01</strain>
    </source>
</reference>
<proteinExistence type="predicted"/>
<protein>
    <submittedName>
        <fullName evidence="7">B12 lower ligand biosynthesis radical SAM protei n BzaD</fullName>
    </submittedName>
</protein>
<comment type="caution">
    <text evidence="7">The sequence shown here is derived from an EMBL/GenBank/DDBJ whole genome shotgun (WGS) entry which is preliminary data.</text>
</comment>
<keyword evidence="3" id="KW-0479">Metal-binding</keyword>
<dbReference type="InterPro" id="IPR023404">
    <property type="entry name" value="rSAM_horseshoe"/>
</dbReference>
<keyword evidence="8" id="KW-1185">Reference proteome</keyword>
<dbReference type="GO" id="GO:0051539">
    <property type="term" value="F:4 iron, 4 sulfur cluster binding"/>
    <property type="evidence" value="ECO:0007669"/>
    <property type="project" value="UniProtKB-KW"/>
</dbReference>
<dbReference type="GO" id="GO:0005829">
    <property type="term" value="C:cytosol"/>
    <property type="evidence" value="ECO:0007669"/>
    <property type="project" value="TreeGrafter"/>
</dbReference>
<evidence type="ECO:0000256" key="2">
    <source>
        <dbReference type="ARBA" id="ARBA00022691"/>
    </source>
</evidence>
<dbReference type="SFLD" id="SFLDG01123">
    <property type="entry name" value="methyltransferase_(Class_B)"/>
    <property type="match status" value="1"/>
</dbReference>
<dbReference type="PROSITE" id="PS51918">
    <property type="entry name" value="RADICAL_SAM"/>
    <property type="match status" value="1"/>
</dbReference>
<dbReference type="RefSeq" id="WP_166405149.1">
    <property type="nucleotide sequence ID" value="NZ_BEXT01000001.1"/>
</dbReference>
<evidence type="ECO:0000256" key="3">
    <source>
        <dbReference type="ARBA" id="ARBA00022723"/>
    </source>
</evidence>
<reference evidence="8" key="2">
    <citation type="submission" date="2019-01" db="EMBL/GenBank/DDBJ databases">
        <title>Genome sequence of Desulfonema ishimotonii strain Tokyo 01.</title>
        <authorList>
            <person name="Fukui M."/>
        </authorList>
    </citation>
    <scope>NUCLEOTIDE SEQUENCE [LARGE SCALE GENOMIC DNA]</scope>
    <source>
        <strain evidence="8">Tokyo 01</strain>
    </source>
</reference>